<dbReference type="InterPro" id="IPR011992">
    <property type="entry name" value="EF-hand-dom_pair"/>
</dbReference>
<evidence type="ECO:0000256" key="2">
    <source>
        <dbReference type="SAM" id="MobiDB-lite"/>
    </source>
</evidence>
<evidence type="ECO:0000313" key="5">
    <source>
        <dbReference type="Proteomes" id="UP001642484"/>
    </source>
</evidence>
<sequence>MASARLGRTNFAKCIVPTDPPILQHFKQLSNLRPMNVLAKSSASDASGFQLNQAVIIRKGRSTFQTVTKDYKEKIEAAMNQFKTNLSESEMRHYAVYAYGGMLVVSADISEMAGFFGVNSIPNLLDSLKTMEIQNIPDALSLPSLSAGYMKVGDMLALPMGTLAITKVMSKPIMEYTLAAMPKVQSFQSAVPDGAVADDEQDEFEKELLEELEEHKALEQARNNWVSATAWILGTNTDSNPSSGYTVAELEQALTDLEITEESVHRILRVLFPSNPSSMARVGSSYRRQRGNKVLAFQNSAFSQSVPLLPSIGSEEKPSLRRSISSSIKPLKIGIEPKAEKVKKMGDLLKRELTMRSAETSSEAHNGPRRQPLYTTPNAAGSKSMAKDTLSSSKLESSLAGEVWDSHEEKSDKPRVFHRMRNAAFLVSKIGEITAEISKETAQIRKQHLKQSTAPVPDDCNFSLRKFRKRLLGKHQCLADAFRVLDLNVNEKIGPQEWGAMFRGSGLATFREARMSFELLDLNRDGSVTLAEFQAALEGVAEIQGIDGLRKRLVSFGYSKTMQVLEVIEASGVDPSRLLSLESSDSFLGRIHVVEPSEHQVIFDNVRDRGDPQSKASINELMSALGSVGPWMLLEDLADRARQKWGSVEATWAGLGPASGETISLQVFEKKLEKLGLNPTAAQKASRILDVDAGGELSRSELLSAMALSRPTLHMEDFRRKVQQRYRSIEAIFRESFEHMEDEELNNDDDMRLSCDEFSEILEALDFSRRETSYLFWLADANGAQRLTLYESGRTGSVLFCGRHRFLRPLRFFRGVKLFVPSCMVEGLRLQALARHARISDLFRGCGVSWEKRLSFKEPRDAFDFLDVRSCGTISLREVVATLQNVMPGTKERSSLWECDRKAEKDVRAYLAPLHRTVTQLKTTMKQDIEREKSIELSEANKSLRDKISEAEASSSSHLALAKTELGFALAQETFQRISGDTSPEAHQRSMPSATDFCGQRTVDGLCGYFRSSSDVMEVHGKLLSHHYSRTSIPDG</sequence>
<dbReference type="EMBL" id="CAXAMN010022361">
    <property type="protein sequence ID" value="CAK9068758.1"/>
    <property type="molecule type" value="Genomic_DNA"/>
</dbReference>
<dbReference type="SUPFAM" id="SSF47473">
    <property type="entry name" value="EF-hand"/>
    <property type="match status" value="2"/>
</dbReference>
<feature type="region of interest" description="Disordered" evidence="2">
    <location>
        <begin position="356"/>
        <end position="392"/>
    </location>
</feature>
<proteinExistence type="predicted"/>
<organism evidence="4 5">
    <name type="scientific">Durusdinium trenchii</name>
    <dbReference type="NCBI Taxonomy" id="1381693"/>
    <lineage>
        <taxon>Eukaryota</taxon>
        <taxon>Sar</taxon>
        <taxon>Alveolata</taxon>
        <taxon>Dinophyceae</taxon>
        <taxon>Suessiales</taxon>
        <taxon>Symbiodiniaceae</taxon>
        <taxon>Durusdinium</taxon>
    </lineage>
</organism>
<evidence type="ECO:0000313" key="4">
    <source>
        <dbReference type="EMBL" id="CAK9068758.1"/>
    </source>
</evidence>
<dbReference type="InterPro" id="IPR002048">
    <property type="entry name" value="EF_hand_dom"/>
</dbReference>
<comment type="caution">
    <text evidence="4">The sequence shown here is derived from an EMBL/GenBank/DDBJ whole genome shotgun (WGS) entry which is preliminary data.</text>
</comment>
<dbReference type="PROSITE" id="PS50222">
    <property type="entry name" value="EF_HAND_2"/>
    <property type="match status" value="1"/>
</dbReference>
<feature type="domain" description="EF-hand" evidence="3">
    <location>
        <begin position="508"/>
        <end position="543"/>
    </location>
</feature>
<dbReference type="InterPro" id="IPR018247">
    <property type="entry name" value="EF_Hand_1_Ca_BS"/>
</dbReference>
<dbReference type="Gene3D" id="1.10.238.10">
    <property type="entry name" value="EF-hand"/>
    <property type="match status" value="2"/>
</dbReference>
<evidence type="ECO:0000256" key="1">
    <source>
        <dbReference type="ARBA" id="ARBA00022837"/>
    </source>
</evidence>
<gene>
    <name evidence="4" type="ORF">CCMP2556_LOCUS33791</name>
</gene>
<protein>
    <recommendedName>
        <fullName evidence="3">EF-hand domain-containing protein</fullName>
    </recommendedName>
</protein>
<dbReference type="Proteomes" id="UP001642484">
    <property type="component" value="Unassembled WGS sequence"/>
</dbReference>
<keyword evidence="1" id="KW-0106">Calcium</keyword>
<keyword evidence="5" id="KW-1185">Reference proteome</keyword>
<name>A0ABP0NY93_9DINO</name>
<evidence type="ECO:0000259" key="3">
    <source>
        <dbReference type="PROSITE" id="PS50222"/>
    </source>
</evidence>
<dbReference type="SMART" id="SM00054">
    <property type="entry name" value="EFh"/>
    <property type="match status" value="4"/>
</dbReference>
<accession>A0ABP0NY93</accession>
<dbReference type="PROSITE" id="PS00018">
    <property type="entry name" value="EF_HAND_1"/>
    <property type="match status" value="2"/>
</dbReference>
<dbReference type="CDD" id="cd00051">
    <property type="entry name" value="EFh"/>
    <property type="match status" value="1"/>
</dbReference>
<reference evidence="4 5" key="1">
    <citation type="submission" date="2024-02" db="EMBL/GenBank/DDBJ databases">
        <authorList>
            <person name="Chen Y."/>
            <person name="Shah S."/>
            <person name="Dougan E. K."/>
            <person name="Thang M."/>
            <person name="Chan C."/>
        </authorList>
    </citation>
    <scope>NUCLEOTIDE SEQUENCE [LARGE SCALE GENOMIC DNA]</scope>
</reference>